<dbReference type="AlphaFoldDB" id="A0A9E8JLJ6"/>
<evidence type="ECO:0000256" key="2">
    <source>
        <dbReference type="HAMAP-Rule" id="MF_00048"/>
    </source>
</evidence>
<dbReference type="Proteomes" id="UP000596074">
    <property type="component" value="Chromosome"/>
</dbReference>
<dbReference type="InterPro" id="IPR003509">
    <property type="entry name" value="UPF0102_YraN-like"/>
</dbReference>
<dbReference type="KEGG" id="vcw:GJQ55_03460"/>
<organism evidence="3 4">
    <name type="scientific">Venatoribacter cucullus</name>
    <dbReference type="NCBI Taxonomy" id="2661630"/>
    <lineage>
        <taxon>Bacteria</taxon>
        <taxon>Pseudomonadati</taxon>
        <taxon>Pseudomonadota</taxon>
        <taxon>Gammaproteobacteria</taxon>
        <taxon>Oceanospirillales</taxon>
        <taxon>Oceanospirillaceae</taxon>
        <taxon>Venatoribacter</taxon>
    </lineage>
</organism>
<dbReference type="GO" id="GO:0003676">
    <property type="term" value="F:nucleic acid binding"/>
    <property type="evidence" value="ECO:0007669"/>
    <property type="project" value="InterPro"/>
</dbReference>
<dbReference type="NCBIfam" id="NF009150">
    <property type="entry name" value="PRK12497.1-3"/>
    <property type="match status" value="1"/>
</dbReference>
<gene>
    <name evidence="3" type="ORF">GJQ55_03460</name>
</gene>
<dbReference type="PANTHER" id="PTHR34039">
    <property type="entry name" value="UPF0102 PROTEIN YRAN"/>
    <property type="match status" value="1"/>
</dbReference>
<dbReference type="InterPro" id="IPR011856">
    <property type="entry name" value="tRNA_endonuc-like_dom_sf"/>
</dbReference>
<sequence>MATDPNDPALSNRHKGHAIEQLAEHWLSQQGLTLVERNFTLRGGEIDLIMWQDDVLVFVEVRYRQDSGHGSGAESITRAKQNKIRRTAEFYLQQHFGNRPPFCRIDVLSGSGEPIIFDWIQNAFA</sequence>
<evidence type="ECO:0000256" key="1">
    <source>
        <dbReference type="ARBA" id="ARBA00006738"/>
    </source>
</evidence>
<dbReference type="RefSeq" id="WP_228346130.1">
    <property type="nucleotide sequence ID" value="NZ_CP045550.1"/>
</dbReference>
<proteinExistence type="inferred from homology"/>
<dbReference type="InterPro" id="IPR011335">
    <property type="entry name" value="Restrct_endonuc-II-like"/>
</dbReference>
<reference evidence="3 4" key="1">
    <citation type="submission" date="2019-11" db="EMBL/GenBank/DDBJ databases">
        <title>Venatorbacter sp. nov. a predator of Campylobacter and other Gram-negative bacteria.</title>
        <authorList>
            <person name="Saeedi A."/>
            <person name="Cummings N.J."/>
            <person name="Connerton I.F."/>
            <person name="Connerton P.L."/>
        </authorList>
    </citation>
    <scope>NUCLEOTIDE SEQUENCE [LARGE SCALE GENOMIC DNA]</scope>
    <source>
        <strain evidence="3">XL5</strain>
    </source>
</reference>
<dbReference type="NCBIfam" id="TIGR00252">
    <property type="entry name" value="YraN family protein"/>
    <property type="match status" value="1"/>
</dbReference>
<protein>
    <recommendedName>
        <fullName evidence="2">UPF0102 protein GJQ55_03460</fullName>
    </recommendedName>
</protein>
<name>A0A9E8JLJ6_9GAMM</name>
<dbReference type="EMBL" id="CP046056">
    <property type="protein sequence ID" value="QQD23598.1"/>
    <property type="molecule type" value="Genomic_DNA"/>
</dbReference>
<evidence type="ECO:0000313" key="3">
    <source>
        <dbReference type="EMBL" id="QQD23598.1"/>
    </source>
</evidence>
<dbReference type="CDD" id="cd20736">
    <property type="entry name" value="PoNe_Nuclease"/>
    <property type="match status" value="1"/>
</dbReference>
<dbReference type="PANTHER" id="PTHR34039:SF1">
    <property type="entry name" value="UPF0102 PROTEIN YRAN"/>
    <property type="match status" value="1"/>
</dbReference>
<dbReference type="Gene3D" id="3.40.1350.10">
    <property type="match status" value="1"/>
</dbReference>
<dbReference type="HAMAP" id="MF_00048">
    <property type="entry name" value="UPF0102"/>
    <property type="match status" value="1"/>
</dbReference>
<keyword evidence="4" id="KW-1185">Reference proteome</keyword>
<dbReference type="SUPFAM" id="SSF52980">
    <property type="entry name" value="Restriction endonuclease-like"/>
    <property type="match status" value="1"/>
</dbReference>
<comment type="similarity">
    <text evidence="1 2">Belongs to the UPF0102 family.</text>
</comment>
<dbReference type="Pfam" id="PF02021">
    <property type="entry name" value="UPF0102"/>
    <property type="match status" value="1"/>
</dbReference>
<evidence type="ECO:0000313" key="4">
    <source>
        <dbReference type="Proteomes" id="UP000596074"/>
    </source>
</evidence>
<accession>A0A9E8JLJ6</accession>